<protein>
    <submittedName>
        <fullName evidence="1">Uncharacterized protein</fullName>
    </submittedName>
</protein>
<gene>
    <name evidence="1" type="ORF">Fcan01_26870</name>
</gene>
<evidence type="ECO:0000313" key="1">
    <source>
        <dbReference type="EMBL" id="OXA38433.1"/>
    </source>
</evidence>
<reference evidence="1 2" key="1">
    <citation type="submission" date="2015-12" db="EMBL/GenBank/DDBJ databases">
        <title>The genome of Folsomia candida.</title>
        <authorList>
            <person name="Faddeeva A."/>
            <person name="Derks M.F."/>
            <person name="Anvar Y."/>
            <person name="Smit S."/>
            <person name="Van Straalen N."/>
            <person name="Roelofs D."/>
        </authorList>
    </citation>
    <scope>NUCLEOTIDE SEQUENCE [LARGE SCALE GENOMIC DNA]</scope>
    <source>
        <strain evidence="1 2">VU population</strain>
        <tissue evidence="1">Whole body</tissue>
    </source>
</reference>
<dbReference type="AlphaFoldDB" id="A0A226CZR6"/>
<evidence type="ECO:0000313" key="2">
    <source>
        <dbReference type="Proteomes" id="UP000198287"/>
    </source>
</evidence>
<accession>A0A226CZR6</accession>
<dbReference type="EMBL" id="LNIX01000046">
    <property type="protein sequence ID" value="OXA38433.1"/>
    <property type="molecule type" value="Genomic_DNA"/>
</dbReference>
<comment type="caution">
    <text evidence="1">The sequence shown here is derived from an EMBL/GenBank/DDBJ whole genome shotgun (WGS) entry which is preliminary data.</text>
</comment>
<name>A0A226CZR6_FOLCA</name>
<keyword evidence="2" id="KW-1185">Reference proteome</keyword>
<dbReference type="Proteomes" id="UP000198287">
    <property type="component" value="Unassembled WGS sequence"/>
</dbReference>
<organism evidence="1 2">
    <name type="scientific">Folsomia candida</name>
    <name type="common">Springtail</name>
    <dbReference type="NCBI Taxonomy" id="158441"/>
    <lineage>
        <taxon>Eukaryota</taxon>
        <taxon>Metazoa</taxon>
        <taxon>Ecdysozoa</taxon>
        <taxon>Arthropoda</taxon>
        <taxon>Hexapoda</taxon>
        <taxon>Collembola</taxon>
        <taxon>Entomobryomorpha</taxon>
        <taxon>Isotomoidea</taxon>
        <taxon>Isotomidae</taxon>
        <taxon>Proisotominae</taxon>
        <taxon>Folsomia</taxon>
    </lineage>
</organism>
<sequence>MGCTWKYSIIGRGPPTWNRFNLDKFFFEYAKPKFPIILEDFVEIRTTQLDMSSSISRRSDQCKVHVVIVKHSTSPYFPKVYGDDNAKTLVYILPYNRGIPYVISNKYWRRSIDNIRDIFVLNVDYDRMIATALRAFQQRPIQVVEYDPLQEMGQPKGNFKLGYIWVFEPDGTDRNVYHTTRMNPSTLPKLHALSKLIAPRFIVLFELKRYLNFTPLFVLDYELAQKEHKKRGGVILPTIYTPKMFSYGFGLNTRHSNLNPLVTTYLKTREEELYILYCENDPDPYTPSAFSALLFRAFDLATWICLLVTYVGCALTTKLVSRTDEYPFFSVTCIFFRQSVSKFKPLHLIVSLVFIPVLFPYEGDITARVIAPDEPNIYANSKELINSSYTIFVNLINIGNDEYTVLEYDSVHYKIDEANLTSRNTKNLKIVVKRLFKLSKELKKHGERNGFQLFDFAIVKTRQGCIKDRIRRTLYYRKNGLDRKCHFVKDPIVRNEPITWTFKRDRGGGFIRKMTNQMFEHGLTALWYYSYEREALTRPNLKNAAFLDITHEVLKIRKIAFAFVTGIIFIAHNLEVMGVGKIIQDD</sequence>
<proteinExistence type="predicted"/>